<evidence type="ECO:0000256" key="2">
    <source>
        <dbReference type="ARBA" id="ARBA00022552"/>
    </source>
</evidence>
<name>A0A5C7EKR2_9PROT</name>
<dbReference type="PIRSF" id="PIRSF004486">
    <property type="entry name" value="MraW"/>
    <property type="match status" value="1"/>
</dbReference>
<evidence type="ECO:0000256" key="1">
    <source>
        <dbReference type="ARBA" id="ARBA00010396"/>
    </source>
</evidence>
<accession>A0A5C7EKR2</accession>
<feature type="binding site" evidence="6">
    <location>
        <position position="104"/>
    </location>
    <ligand>
        <name>S-adenosyl-L-methionine</name>
        <dbReference type="ChEBI" id="CHEBI:59789"/>
    </ligand>
</feature>
<evidence type="ECO:0000313" key="8">
    <source>
        <dbReference type="Proteomes" id="UP000321201"/>
    </source>
</evidence>
<keyword evidence="8" id="KW-1185">Reference proteome</keyword>
<comment type="similarity">
    <text evidence="1 6">Belongs to the methyltransferase superfamily. RsmH family.</text>
</comment>
<keyword evidence="4 6" id="KW-0808">Transferase</keyword>
<dbReference type="SUPFAM" id="SSF81799">
    <property type="entry name" value="Putative methyltransferase TM0872, insert domain"/>
    <property type="match status" value="1"/>
</dbReference>
<dbReference type="Proteomes" id="UP000321201">
    <property type="component" value="Unassembled WGS sequence"/>
</dbReference>
<dbReference type="SUPFAM" id="SSF53335">
    <property type="entry name" value="S-adenosyl-L-methionine-dependent methyltransferases"/>
    <property type="match status" value="1"/>
</dbReference>
<comment type="caution">
    <text evidence="7">The sequence shown here is derived from an EMBL/GenBank/DDBJ whole genome shotgun (WGS) entry which is preliminary data.</text>
</comment>
<keyword evidence="5 6" id="KW-0949">S-adenosyl-L-methionine</keyword>
<evidence type="ECO:0000256" key="4">
    <source>
        <dbReference type="ARBA" id="ARBA00022679"/>
    </source>
</evidence>
<keyword evidence="6" id="KW-0963">Cytoplasm</keyword>
<comment type="catalytic activity">
    <reaction evidence="6">
        <text>cytidine(1402) in 16S rRNA + S-adenosyl-L-methionine = N(4)-methylcytidine(1402) in 16S rRNA + S-adenosyl-L-homocysteine + H(+)</text>
        <dbReference type="Rhea" id="RHEA:42928"/>
        <dbReference type="Rhea" id="RHEA-COMP:10286"/>
        <dbReference type="Rhea" id="RHEA-COMP:10287"/>
        <dbReference type="ChEBI" id="CHEBI:15378"/>
        <dbReference type="ChEBI" id="CHEBI:57856"/>
        <dbReference type="ChEBI" id="CHEBI:59789"/>
        <dbReference type="ChEBI" id="CHEBI:74506"/>
        <dbReference type="ChEBI" id="CHEBI:82748"/>
        <dbReference type="EC" id="2.1.1.199"/>
    </reaction>
</comment>
<keyword evidence="3 6" id="KW-0489">Methyltransferase</keyword>
<gene>
    <name evidence="6 7" type="primary">rsmH</name>
    <name evidence="7" type="ORF">FR698_03695</name>
</gene>
<sequence length="336" mass="36234">MGPADGGGAGLQGGRDSAGAGWIFAVSDALSHRPVLLDEAVGALNIQPAGVYVDATFGRGGHSREILSRLGSQGCLIALDRDPAAVQAAEAIRDCRFRIVQRRFSRMAEVLRELGVERVDGVLFDLGVSSPQLEDASRGFSFRLDGPLDMRMDPGEGPSAAQWLARATEREIGEVVRRYGEERFAKQIARAIVAARARKPVATTRELAAIVAQAVRTREPGQDPATRTFQALRIFINQELEELPVALEQALGLLKPGGRLVVISFHSLEDRIVKRFMQAAARPGDVPAKLPLKAHELPRPRARIVGKALRASAAEVAANPRARSAVLRVAERLGED</sequence>
<dbReference type="InterPro" id="IPR023397">
    <property type="entry name" value="SAM-dep_MeTrfase_MraW_recog"/>
</dbReference>
<dbReference type="GO" id="GO:0071424">
    <property type="term" value="F:rRNA (cytosine-N4-)-methyltransferase activity"/>
    <property type="evidence" value="ECO:0007669"/>
    <property type="project" value="UniProtKB-UniRule"/>
</dbReference>
<organism evidence="7 8">
    <name type="scientific">Pelomicrobium methylotrophicum</name>
    <dbReference type="NCBI Taxonomy" id="2602750"/>
    <lineage>
        <taxon>Bacteria</taxon>
        <taxon>Pseudomonadati</taxon>
        <taxon>Pseudomonadota</taxon>
        <taxon>Hydrogenophilia</taxon>
        <taxon>Hydrogenophilia incertae sedis</taxon>
        <taxon>Pelomicrobium</taxon>
    </lineage>
</organism>
<feature type="binding site" evidence="6">
    <location>
        <position position="125"/>
    </location>
    <ligand>
        <name>S-adenosyl-L-methionine</name>
        <dbReference type="ChEBI" id="CHEBI:59789"/>
    </ligand>
</feature>
<feature type="binding site" evidence="6">
    <location>
        <begin position="60"/>
        <end position="62"/>
    </location>
    <ligand>
        <name>S-adenosyl-L-methionine</name>
        <dbReference type="ChEBI" id="CHEBI:59789"/>
    </ligand>
</feature>
<comment type="subcellular location">
    <subcellularLocation>
        <location evidence="6">Cytoplasm</location>
    </subcellularLocation>
</comment>
<dbReference type="PANTHER" id="PTHR11265">
    <property type="entry name" value="S-ADENOSYL-METHYLTRANSFERASE MRAW"/>
    <property type="match status" value="1"/>
</dbReference>
<keyword evidence="2 6" id="KW-0698">rRNA processing</keyword>
<dbReference type="EC" id="2.1.1.199" evidence="6"/>
<evidence type="ECO:0000256" key="5">
    <source>
        <dbReference type="ARBA" id="ARBA00022691"/>
    </source>
</evidence>
<dbReference type="OrthoDB" id="5289319at2"/>
<dbReference type="HAMAP" id="MF_01007">
    <property type="entry name" value="16SrRNA_methyltr_H"/>
    <property type="match status" value="1"/>
</dbReference>
<dbReference type="InParanoid" id="A0A5C7EKR2"/>
<evidence type="ECO:0000256" key="6">
    <source>
        <dbReference type="HAMAP-Rule" id="MF_01007"/>
    </source>
</evidence>
<evidence type="ECO:0000313" key="7">
    <source>
        <dbReference type="EMBL" id="TXF13181.1"/>
    </source>
</evidence>
<feature type="binding site" evidence="6">
    <location>
        <position position="132"/>
    </location>
    <ligand>
        <name>S-adenosyl-L-methionine</name>
        <dbReference type="ChEBI" id="CHEBI:59789"/>
    </ligand>
</feature>
<dbReference type="PANTHER" id="PTHR11265:SF0">
    <property type="entry name" value="12S RRNA N4-METHYLCYTIDINE METHYLTRANSFERASE"/>
    <property type="match status" value="1"/>
</dbReference>
<dbReference type="NCBIfam" id="TIGR00006">
    <property type="entry name" value="16S rRNA (cytosine(1402)-N(4))-methyltransferase RsmH"/>
    <property type="match status" value="1"/>
</dbReference>
<feature type="binding site" evidence="6">
    <location>
        <position position="80"/>
    </location>
    <ligand>
        <name>S-adenosyl-L-methionine</name>
        <dbReference type="ChEBI" id="CHEBI:59789"/>
    </ligand>
</feature>
<dbReference type="InterPro" id="IPR002903">
    <property type="entry name" value="RsmH"/>
</dbReference>
<dbReference type="EMBL" id="VPFL01000003">
    <property type="protein sequence ID" value="TXF13181.1"/>
    <property type="molecule type" value="Genomic_DNA"/>
</dbReference>
<protein>
    <recommendedName>
        <fullName evidence="6">Ribosomal RNA small subunit methyltransferase H</fullName>
        <ecNumber evidence="6">2.1.1.199</ecNumber>
    </recommendedName>
    <alternativeName>
        <fullName evidence="6">16S rRNA m(4)C1402 methyltransferase</fullName>
    </alternativeName>
    <alternativeName>
        <fullName evidence="6">rRNA (cytosine-N(4)-)-methyltransferase RsmH</fullName>
    </alternativeName>
</protein>
<dbReference type="Pfam" id="PF01795">
    <property type="entry name" value="Methyltransf_5"/>
    <property type="match status" value="1"/>
</dbReference>
<dbReference type="AlphaFoldDB" id="A0A5C7EKR2"/>
<dbReference type="Gene3D" id="1.10.150.170">
    <property type="entry name" value="Putative methyltransferase TM0872, insert domain"/>
    <property type="match status" value="1"/>
</dbReference>
<dbReference type="Gene3D" id="3.40.50.150">
    <property type="entry name" value="Vaccinia Virus protein VP39"/>
    <property type="match status" value="1"/>
</dbReference>
<comment type="function">
    <text evidence="6">Specifically methylates the N4 position of cytidine in position 1402 (C1402) of 16S rRNA.</text>
</comment>
<evidence type="ECO:0000256" key="3">
    <source>
        <dbReference type="ARBA" id="ARBA00022603"/>
    </source>
</evidence>
<dbReference type="GO" id="GO:0070475">
    <property type="term" value="P:rRNA base methylation"/>
    <property type="evidence" value="ECO:0007669"/>
    <property type="project" value="UniProtKB-UniRule"/>
</dbReference>
<dbReference type="InterPro" id="IPR029063">
    <property type="entry name" value="SAM-dependent_MTases_sf"/>
</dbReference>
<dbReference type="FunCoup" id="A0A5C7EKR2">
    <property type="interactions" value="590"/>
</dbReference>
<reference evidence="7 8" key="1">
    <citation type="submission" date="2019-08" db="EMBL/GenBank/DDBJ databases">
        <title>Pelomicrobium methylotrophicum gen. nov., sp. nov. a moderately thermophilic, facultatively anaerobic, lithoautotrophic and methylotrophic bacterium isolated from a terrestrial mud volcano.</title>
        <authorList>
            <person name="Slobodkina G.B."/>
            <person name="Merkel A.Y."/>
            <person name="Slobodkin A.I."/>
        </authorList>
    </citation>
    <scope>NUCLEOTIDE SEQUENCE [LARGE SCALE GENOMIC DNA]</scope>
    <source>
        <strain evidence="7 8">SM250</strain>
    </source>
</reference>
<dbReference type="GO" id="GO:0005737">
    <property type="term" value="C:cytoplasm"/>
    <property type="evidence" value="ECO:0007669"/>
    <property type="project" value="UniProtKB-SubCell"/>
</dbReference>
<proteinExistence type="inferred from homology"/>